<dbReference type="RefSeq" id="WP_379524976.1">
    <property type="nucleotide sequence ID" value="NZ_JBHSPA010000134.1"/>
</dbReference>
<dbReference type="InterPro" id="IPR036779">
    <property type="entry name" value="LysM_dom_sf"/>
</dbReference>
<keyword evidence="4" id="KW-1185">Reference proteome</keyword>
<feature type="compositionally biased region" description="Basic and acidic residues" evidence="1">
    <location>
        <begin position="183"/>
        <end position="197"/>
    </location>
</feature>
<dbReference type="EMBL" id="JBHSPA010000134">
    <property type="protein sequence ID" value="MFC5835560.1"/>
    <property type="molecule type" value="Genomic_DNA"/>
</dbReference>
<evidence type="ECO:0000313" key="3">
    <source>
        <dbReference type="EMBL" id="MFC5835560.1"/>
    </source>
</evidence>
<feature type="transmembrane region" description="Helical" evidence="2">
    <location>
        <begin position="54"/>
        <end position="82"/>
    </location>
</feature>
<keyword evidence="2" id="KW-1133">Transmembrane helix</keyword>
<evidence type="ECO:0000256" key="1">
    <source>
        <dbReference type="SAM" id="MobiDB-lite"/>
    </source>
</evidence>
<proteinExistence type="predicted"/>
<gene>
    <name evidence="3" type="ORF">ACFPZ3_68065</name>
</gene>
<name>A0ABW1DE69_9ACTN</name>
<dbReference type="Proteomes" id="UP001596058">
    <property type="component" value="Unassembled WGS sequence"/>
</dbReference>
<feature type="compositionally biased region" description="Basic residues" evidence="1">
    <location>
        <begin position="210"/>
        <end position="223"/>
    </location>
</feature>
<organism evidence="3 4">
    <name type="scientific">Nonomuraea insulae</name>
    <dbReference type="NCBI Taxonomy" id="1616787"/>
    <lineage>
        <taxon>Bacteria</taxon>
        <taxon>Bacillati</taxon>
        <taxon>Actinomycetota</taxon>
        <taxon>Actinomycetes</taxon>
        <taxon>Streptosporangiales</taxon>
        <taxon>Streptosporangiaceae</taxon>
        <taxon>Nonomuraea</taxon>
    </lineage>
</organism>
<feature type="region of interest" description="Disordered" evidence="1">
    <location>
        <begin position="183"/>
        <end position="223"/>
    </location>
</feature>
<evidence type="ECO:0000313" key="4">
    <source>
        <dbReference type="Proteomes" id="UP001596058"/>
    </source>
</evidence>
<comment type="caution">
    <text evidence="3">The sequence shown here is derived from an EMBL/GenBank/DDBJ whole genome shotgun (WGS) entry which is preliminary data.</text>
</comment>
<protein>
    <submittedName>
        <fullName evidence="3">LysM peptidoglycan-binding domain-containing protein</fullName>
    </submittedName>
</protein>
<accession>A0ABW1DE69</accession>
<keyword evidence="2" id="KW-0812">Transmembrane</keyword>
<dbReference type="CDD" id="cd00118">
    <property type="entry name" value="LysM"/>
    <property type="match status" value="1"/>
</dbReference>
<dbReference type="Gene3D" id="3.10.350.10">
    <property type="entry name" value="LysM domain"/>
    <property type="match status" value="1"/>
</dbReference>
<reference evidence="4" key="1">
    <citation type="journal article" date="2019" name="Int. J. Syst. Evol. Microbiol.">
        <title>The Global Catalogue of Microorganisms (GCM) 10K type strain sequencing project: providing services to taxonomists for standard genome sequencing and annotation.</title>
        <authorList>
            <consortium name="The Broad Institute Genomics Platform"/>
            <consortium name="The Broad Institute Genome Sequencing Center for Infectious Disease"/>
            <person name="Wu L."/>
            <person name="Ma J."/>
        </authorList>
    </citation>
    <scope>NUCLEOTIDE SEQUENCE [LARGE SCALE GENOMIC DNA]</scope>
    <source>
        <strain evidence="4">CCUG 53903</strain>
    </source>
</reference>
<evidence type="ECO:0000256" key="2">
    <source>
        <dbReference type="SAM" id="Phobius"/>
    </source>
</evidence>
<dbReference type="InterPro" id="IPR018392">
    <property type="entry name" value="LysM"/>
</dbReference>
<sequence>MIFRLLRALVAYVVLLAAVLGLPILLYTLAGPPFPDRLPSLAQIASTLASPDDGTLFVAALELLLWLTWAHFTLSVLCEIAAKARGRRLSPSFPRLPGVHRLAAYLVASATLTVLAPGVSNAAAPPPVVSMAPLHPLGQVADEAPQTYEVKQGDTLWKIADEELDSPRRWPKIWETQRPLEAAERTHLHGPRPDPARLEPPPSPQTLRAIPHRLCSRSTARNR</sequence>
<keyword evidence="2" id="KW-0472">Membrane</keyword>